<feature type="region of interest" description="Disordered" evidence="1">
    <location>
        <begin position="1"/>
        <end position="37"/>
    </location>
</feature>
<feature type="compositionally biased region" description="Basic and acidic residues" evidence="1">
    <location>
        <begin position="26"/>
        <end position="37"/>
    </location>
</feature>
<reference evidence="2 3" key="1">
    <citation type="submission" date="2019-05" db="EMBL/GenBank/DDBJ databases">
        <title>Another draft genome of Portunus trituberculatus and its Hox gene families provides insights of decapod evolution.</title>
        <authorList>
            <person name="Jeong J.-H."/>
            <person name="Song I."/>
            <person name="Kim S."/>
            <person name="Choi T."/>
            <person name="Kim D."/>
            <person name="Ryu S."/>
            <person name="Kim W."/>
        </authorList>
    </citation>
    <scope>NUCLEOTIDE SEQUENCE [LARGE SCALE GENOMIC DNA]</scope>
    <source>
        <tissue evidence="2">Muscle</tissue>
    </source>
</reference>
<feature type="compositionally biased region" description="Polar residues" evidence="1">
    <location>
        <begin position="1"/>
        <end position="13"/>
    </location>
</feature>
<evidence type="ECO:0000313" key="2">
    <source>
        <dbReference type="EMBL" id="MPC97416.1"/>
    </source>
</evidence>
<proteinExistence type="predicted"/>
<dbReference type="Proteomes" id="UP000324222">
    <property type="component" value="Unassembled WGS sequence"/>
</dbReference>
<dbReference type="AlphaFoldDB" id="A0A5B7JSY7"/>
<dbReference type="EMBL" id="VSRR010109876">
    <property type="protein sequence ID" value="MPC97416.1"/>
    <property type="molecule type" value="Genomic_DNA"/>
</dbReference>
<name>A0A5B7JSY7_PORTR</name>
<organism evidence="2 3">
    <name type="scientific">Portunus trituberculatus</name>
    <name type="common">Swimming crab</name>
    <name type="synonym">Neptunus trituberculatus</name>
    <dbReference type="NCBI Taxonomy" id="210409"/>
    <lineage>
        <taxon>Eukaryota</taxon>
        <taxon>Metazoa</taxon>
        <taxon>Ecdysozoa</taxon>
        <taxon>Arthropoda</taxon>
        <taxon>Crustacea</taxon>
        <taxon>Multicrustacea</taxon>
        <taxon>Malacostraca</taxon>
        <taxon>Eumalacostraca</taxon>
        <taxon>Eucarida</taxon>
        <taxon>Decapoda</taxon>
        <taxon>Pleocyemata</taxon>
        <taxon>Brachyura</taxon>
        <taxon>Eubrachyura</taxon>
        <taxon>Portunoidea</taxon>
        <taxon>Portunidae</taxon>
        <taxon>Portuninae</taxon>
        <taxon>Portunus</taxon>
    </lineage>
</organism>
<accession>A0A5B7JSY7</accession>
<gene>
    <name evidence="2" type="ORF">E2C01_092731</name>
</gene>
<comment type="caution">
    <text evidence="2">The sequence shown here is derived from an EMBL/GenBank/DDBJ whole genome shotgun (WGS) entry which is preliminary data.</text>
</comment>
<keyword evidence="3" id="KW-1185">Reference proteome</keyword>
<protein>
    <submittedName>
        <fullName evidence="2">Uncharacterized protein</fullName>
    </submittedName>
</protein>
<evidence type="ECO:0000256" key="1">
    <source>
        <dbReference type="SAM" id="MobiDB-lite"/>
    </source>
</evidence>
<evidence type="ECO:0000313" key="3">
    <source>
        <dbReference type="Proteomes" id="UP000324222"/>
    </source>
</evidence>
<sequence length="67" mass="7216">MLTSNFPNSQHAKSQILPGEAMGPHDATRPGGAEKTKVGADKTLVFLDSLELTHFLAQCVNGSFHHE</sequence>